<keyword evidence="1" id="KW-1133">Transmembrane helix</keyword>
<evidence type="ECO:0000313" key="3">
    <source>
        <dbReference type="Proteomes" id="UP000442535"/>
    </source>
</evidence>
<sequence length="612" mass="66647">MQKKAGASPEWRGLLGELVFFAPKFWFPALIAAAVFPSLIAYSGPIFSALALWIVLGILVAGLIITLAHGYRFGSTLRYRTVATLVESQLGRTVGAFTAAASLLSLLIAIAALISTGTTFVVVSLGLPLEWRVVLVVVGFALLHLMMLNASVARRVVPGATVLVFVIAFIVMFYGYLRYFLNGGTPTLWQLLSGSTLAGNALTGSYFTAGWQAISVAALLLVPVSPQVTMFRNETPHQPLSGTAFRFLGGSAAALFALTVFLSFTVKGFDWTRLDTVVQGPGNLVLLLEVILGENNFLVVPLMALLSLGCLVAAYIYLSSASVLLTEFGRHDFLPHQVPVSWRQRGRSAIVIVFILLALGLALFAHTRMDLVALAWVFFVSIASFLGQVARFKMWKARYWSGDTFDQRRAAKKSLLIALISVGISLFILVVVSLAFSSGWQLVAIAVWLSLCVLIVIVNETYQKTTQKVSAMSLEIQPLKRSIALALVPNFNASSVKTIRYAWAAHHPRLEVVVVSDGEDSAKALRSSWEELDLAAPLTLLAADESDHLEPVAQFVQALLDTDPATTVSVYLPRRISGWRLFGFMHNATERAYANRLGRLDRVTITWVGLQA</sequence>
<feature type="transmembrane region" description="Helical" evidence="1">
    <location>
        <begin position="94"/>
        <end position="123"/>
    </location>
</feature>
<reference evidence="2 3" key="1">
    <citation type="submission" date="2019-08" db="EMBL/GenBank/DDBJ databases">
        <title>In-depth cultivation of the pig gut microbiome towards novel bacterial diversity and tailored functional studies.</title>
        <authorList>
            <person name="Wylensek D."/>
            <person name="Hitch T.C.A."/>
            <person name="Clavel T."/>
        </authorList>
    </citation>
    <scope>NUCLEOTIDE SEQUENCE [LARGE SCALE GENOMIC DNA]</scope>
    <source>
        <strain evidence="2 3">RF-GAM-744-WT-7</strain>
    </source>
</reference>
<accession>A0A7K0K072</accession>
<dbReference type="RefSeq" id="WP_154542815.1">
    <property type="nucleotide sequence ID" value="NZ_JAQYQY010000018.1"/>
</dbReference>
<feature type="transmembrane region" description="Helical" evidence="1">
    <location>
        <begin position="415"/>
        <end position="436"/>
    </location>
</feature>
<comment type="caution">
    <text evidence="2">The sequence shown here is derived from an EMBL/GenBank/DDBJ whole genome shotgun (WGS) entry which is preliminary data.</text>
</comment>
<dbReference type="AlphaFoldDB" id="A0A7K0K072"/>
<feature type="transmembrane region" description="Helical" evidence="1">
    <location>
        <begin position="201"/>
        <end position="222"/>
    </location>
</feature>
<feature type="transmembrane region" description="Helical" evidence="1">
    <location>
        <begin position="243"/>
        <end position="264"/>
    </location>
</feature>
<keyword evidence="1" id="KW-0472">Membrane</keyword>
<dbReference type="PANTHER" id="PTHR47704">
    <property type="entry name" value="POTASSIUM TRANSPORTER KIMA"/>
    <property type="match status" value="1"/>
</dbReference>
<dbReference type="Proteomes" id="UP000442535">
    <property type="component" value="Unassembled WGS sequence"/>
</dbReference>
<name>A0A7K0K072_9ACTO</name>
<feature type="transmembrane region" description="Helical" evidence="1">
    <location>
        <begin position="297"/>
        <end position="325"/>
    </location>
</feature>
<feature type="transmembrane region" description="Helical" evidence="1">
    <location>
        <begin position="160"/>
        <end position="181"/>
    </location>
</feature>
<evidence type="ECO:0000313" key="2">
    <source>
        <dbReference type="EMBL" id="MST48809.1"/>
    </source>
</evidence>
<organism evidence="2 3">
    <name type="scientific">Mobiluncus porci</name>
    <dbReference type="NCBI Taxonomy" id="2652278"/>
    <lineage>
        <taxon>Bacteria</taxon>
        <taxon>Bacillati</taxon>
        <taxon>Actinomycetota</taxon>
        <taxon>Actinomycetes</taxon>
        <taxon>Actinomycetales</taxon>
        <taxon>Actinomycetaceae</taxon>
        <taxon>Mobiluncus</taxon>
    </lineage>
</organism>
<dbReference type="PANTHER" id="PTHR47704:SF1">
    <property type="entry name" value="POTASSIUM TRANSPORTER KIMA"/>
    <property type="match status" value="1"/>
</dbReference>
<keyword evidence="3" id="KW-1185">Reference proteome</keyword>
<proteinExistence type="predicted"/>
<evidence type="ECO:0000256" key="1">
    <source>
        <dbReference type="SAM" id="Phobius"/>
    </source>
</evidence>
<feature type="transmembrane region" description="Helical" evidence="1">
    <location>
        <begin position="346"/>
        <end position="365"/>
    </location>
</feature>
<feature type="transmembrane region" description="Helical" evidence="1">
    <location>
        <begin position="371"/>
        <end position="390"/>
    </location>
</feature>
<dbReference type="EMBL" id="VUMY01000001">
    <property type="protein sequence ID" value="MST48809.1"/>
    <property type="molecule type" value="Genomic_DNA"/>
</dbReference>
<feature type="transmembrane region" description="Helical" evidence="1">
    <location>
        <begin position="129"/>
        <end position="148"/>
    </location>
</feature>
<protein>
    <submittedName>
        <fullName evidence="2">Amino acid transporter</fullName>
    </submittedName>
</protein>
<keyword evidence="1" id="KW-0812">Transmembrane</keyword>
<feature type="transmembrane region" description="Helical" evidence="1">
    <location>
        <begin position="50"/>
        <end position="73"/>
    </location>
</feature>
<feature type="transmembrane region" description="Helical" evidence="1">
    <location>
        <begin position="442"/>
        <end position="462"/>
    </location>
</feature>
<dbReference type="InterPro" id="IPR053153">
    <property type="entry name" value="APC_K+_Transporter"/>
</dbReference>
<feature type="transmembrane region" description="Helical" evidence="1">
    <location>
        <begin position="21"/>
        <end position="44"/>
    </location>
</feature>
<gene>
    <name evidence="2" type="ORF">FYJ63_00790</name>
</gene>